<keyword evidence="6 10" id="KW-0032">Aminotransferase</keyword>
<dbReference type="Pfam" id="PF13522">
    <property type="entry name" value="GATase_6"/>
    <property type="match status" value="1"/>
</dbReference>
<dbReference type="InterPro" id="IPR029055">
    <property type="entry name" value="Ntn_hydrolases_N"/>
</dbReference>
<dbReference type="NCBIfam" id="NF001484">
    <property type="entry name" value="PRK00331.1"/>
    <property type="match status" value="1"/>
</dbReference>
<keyword evidence="5 10" id="KW-0963">Cytoplasm</keyword>
<comment type="function">
    <text evidence="10">Catalyzes the first step in hexosamine metabolism, converting fructose-6P into glucosamine-6P using glutamine as a nitrogen source.</text>
</comment>
<dbReference type="CDD" id="cd05009">
    <property type="entry name" value="SIS_GlmS_GlmD_2"/>
    <property type="match status" value="1"/>
</dbReference>
<dbReference type="SUPFAM" id="SSF53697">
    <property type="entry name" value="SIS domain"/>
    <property type="match status" value="1"/>
</dbReference>
<dbReference type="GO" id="GO:0097367">
    <property type="term" value="F:carbohydrate derivative binding"/>
    <property type="evidence" value="ECO:0007669"/>
    <property type="project" value="InterPro"/>
</dbReference>
<dbReference type="Pfam" id="PF01380">
    <property type="entry name" value="SIS"/>
    <property type="match status" value="2"/>
</dbReference>
<evidence type="ECO:0000256" key="6">
    <source>
        <dbReference type="ARBA" id="ARBA00022576"/>
    </source>
</evidence>
<protein>
    <recommendedName>
        <fullName evidence="4 10">Glutamine--fructose-6-phosphate aminotransferase [isomerizing]</fullName>
        <ecNumber evidence="3 10">2.6.1.16</ecNumber>
    </recommendedName>
    <alternativeName>
        <fullName evidence="10">D-fructose-6-phosphate amidotransferase</fullName>
    </alternativeName>
    <alternativeName>
        <fullName evidence="10">GFAT</fullName>
    </alternativeName>
    <alternativeName>
        <fullName evidence="10">Glucosamine-6-phosphate synthase</fullName>
    </alternativeName>
    <alternativeName>
        <fullName evidence="10">Hexosephosphate aminotransferase</fullName>
    </alternativeName>
    <alternativeName>
        <fullName evidence="10">L-glutamine--D-fructose-6-phosphate amidotransferase</fullName>
    </alternativeName>
</protein>
<dbReference type="Gene3D" id="3.40.50.10490">
    <property type="entry name" value="Glucose-6-phosphate isomerase like protein, domain 1"/>
    <property type="match status" value="2"/>
</dbReference>
<feature type="active site" description="Nucleophile; for GATase activity" evidence="10">
    <location>
        <position position="2"/>
    </location>
</feature>
<dbReference type="InterPro" id="IPR035490">
    <property type="entry name" value="GlmS/FrlB_SIS"/>
</dbReference>
<evidence type="ECO:0000256" key="9">
    <source>
        <dbReference type="ARBA" id="ARBA00022962"/>
    </source>
</evidence>
<keyword evidence="9" id="KW-0315">Glutamine amidotransferase</keyword>
<dbReference type="PANTHER" id="PTHR10937:SF0">
    <property type="entry name" value="GLUTAMINE--FRUCTOSE-6-PHOSPHATE TRANSAMINASE (ISOMERIZING)"/>
    <property type="match status" value="1"/>
</dbReference>
<name>A0A1F8F4N2_9BACT</name>
<feature type="domain" description="SIS" evidence="12">
    <location>
        <begin position="448"/>
        <end position="589"/>
    </location>
</feature>
<evidence type="ECO:0000256" key="2">
    <source>
        <dbReference type="ARBA" id="ARBA00004496"/>
    </source>
</evidence>
<dbReference type="CDD" id="cd00714">
    <property type="entry name" value="GFAT"/>
    <property type="match status" value="1"/>
</dbReference>
<dbReference type="GO" id="GO:0004360">
    <property type="term" value="F:glutamine-fructose-6-phosphate transaminase (isomerizing) activity"/>
    <property type="evidence" value="ECO:0007669"/>
    <property type="project" value="UniProtKB-UniRule"/>
</dbReference>
<feature type="domain" description="Glutamine amidotransferase type-2" evidence="11">
    <location>
        <begin position="2"/>
        <end position="212"/>
    </location>
</feature>
<evidence type="ECO:0000256" key="10">
    <source>
        <dbReference type="HAMAP-Rule" id="MF_00164"/>
    </source>
</evidence>
<dbReference type="EMBL" id="MGJL01000011">
    <property type="protein sequence ID" value="OGN08092.1"/>
    <property type="molecule type" value="Genomic_DNA"/>
</dbReference>
<dbReference type="GO" id="GO:0006487">
    <property type="term" value="P:protein N-linked glycosylation"/>
    <property type="evidence" value="ECO:0007669"/>
    <property type="project" value="TreeGrafter"/>
</dbReference>
<dbReference type="Gene3D" id="3.60.20.10">
    <property type="entry name" value="Glutamine Phosphoribosylpyrophosphate, subunit 1, domain 1"/>
    <property type="match status" value="1"/>
</dbReference>
<comment type="subcellular location">
    <subcellularLocation>
        <location evidence="2 10">Cytoplasm</location>
    </subcellularLocation>
</comment>
<evidence type="ECO:0000256" key="8">
    <source>
        <dbReference type="ARBA" id="ARBA00022737"/>
    </source>
</evidence>
<evidence type="ECO:0000256" key="4">
    <source>
        <dbReference type="ARBA" id="ARBA00016090"/>
    </source>
</evidence>
<keyword evidence="7 10" id="KW-0808">Transferase</keyword>
<reference evidence="13 14" key="1">
    <citation type="journal article" date="2016" name="Nat. Commun.">
        <title>Thousands of microbial genomes shed light on interconnected biogeochemical processes in an aquifer system.</title>
        <authorList>
            <person name="Anantharaman K."/>
            <person name="Brown C.T."/>
            <person name="Hug L.A."/>
            <person name="Sharon I."/>
            <person name="Castelle C.J."/>
            <person name="Probst A.J."/>
            <person name="Thomas B.C."/>
            <person name="Singh A."/>
            <person name="Wilkins M.J."/>
            <person name="Karaoz U."/>
            <person name="Brodie E.L."/>
            <person name="Williams K.H."/>
            <person name="Hubbard S.S."/>
            <person name="Banfield J.F."/>
        </authorList>
    </citation>
    <scope>NUCLEOTIDE SEQUENCE [LARGE SCALE GENOMIC DNA]</scope>
</reference>
<dbReference type="EC" id="2.6.1.16" evidence="3 10"/>
<dbReference type="GO" id="GO:0005975">
    <property type="term" value="P:carbohydrate metabolic process"/>
    <property type="evidence" value="ECO:0007669"/>
    <property type="project" value="UniProtKB-UniRule"/>
</dbReference>
<dbReference type="InterPro" id="IPR017932">
    <property type="entry name" value="GATase_2_dom"/>
</dbReference>
<evidence type="ECO:0000259" key="12">
    <source>
        <dbReference type="PROSITE" id="PS51464"/>
    </source>
</evidence>
<comment type="caution">
    <text evidence="13">The sequence shown here is derived from an EMBL/GenBank/DDBJ whole genome shotgun (WGS) entry which is preliminary data.</text>
</comment>
<feature type="initiator methionine" description="Removed" evidence="10">
    <location>
        <position position="1"/>
    </location>
</feature>
<dbReference type="AlphaFoldDB" id="A0A1F8F4N2"/>
<evidence type="ECO:0000259" key="11">
    <source>
        <dbReference type="PROSITE" id="PS51278"/>
    </source>
</evidence>
<evidence type="ECO:0000313" key="13">
    <source>
        <dbReference type="EMBL" id="OGN08092.1"/>
    </source>
</evidence>
<dbReference type="GO" id="GO:0006002">
    <property type="term" value="P:fructose 6-phosphate metabolic process"/>
    <property type="evidence" value="ECO:0007669"/>
    <property type="project" value="TreeGrafter"/>
</dbReference>
<dbReference type="InterPro" id="IPR035466">
    <property type="entry name" value="GlmS/AgaS_SIS"/>
</dbReference>
<comment type="catalytic activity">
    <reaction evidence="1 10">
        <text>D-fructose 6-phosphate + L-glutamine = D-glucosamine 6-phosphate + L-glutamate</text>
        <dbReference type="Rhea" id="RHEA:13237"/>
        <dbReference type="ChEBI" id="CHEBI:29985"/>
        <dbReference type="ChEBI" id="CHEBI:58359"/>
        <dbReference type="ChEBI" id="CHEBI:58725"/>
        <dbReference type="ChEBI" id="CHEBI:61527"/>
        <dbReference type="EC" id="2.6.1.16"/>
    </reaction>
</comment>
<dbReference type="Proteomes" id="UP000178023">
    <property type="component" value="Unassembled WGS sequence"/>
</dbReference>
<dbReference type="SUPFAM" id="SSF56235">
    <property type="entry name" value="N-terminal nucleophile aminohydrolases (Ntn hydrolases)"/>
    <property type="match status" value="1"/>
</dbReference>
<comment type="subunit">
    <text evidence="10">Homodimer.</text>
</comment>
<evidence type="ECO:0000256" key="3">
    <source>
        <dbReference type="ARBA" id="ARBA00012916"/>
    </source>
</evidence>
<dbReference type="InterPro" id="IPR047084">
    <property type="entry name" value="GFAT_N"/>
</dbReference>
<dbReference type="GO" id="GO:0006047">
    <property type="term" value="P:UDP-N-acetylglucosamine metabolic process"/>
    <property type="evidence" value="ECO:0007669"/>
    <property type="project" value="TreeGrafter"/>
</dbReference>
<keyword evidence="8" id="KW-0677">Repeat</keyword>
<feature type="active site" description="For Fru-6P isomerization activity" evidence="10">
    <location>
        <position position="594"/>
    </location>
</feature>
<dbReference type="FunFam" id="3.40.50.10490:FF:000001">
    <property type="entry name" value="Glutamine--fructose-6-phosphate aminotransferase [isomerizing]"/>
    <property type="match status" value="1"/>
</dbReference>
<dbReference type="PROSITE" id="PS51464">
    <property type="entry name" value="SIS"/>
    <property type="match status" value="2"/>
</dbReference>
<dbReference type="InterPro" id="IPR046348">
    <property type="entry name" value="SIS_dom_sf"/>
</dbReference>
<evidence type="ECO:0000313" key="14">
    <source>
        <dbReference type="Proteomes" id="UP000178023"/>
    </source>
</evidence>
<dbReference type="PROSITE" id="PS51278">
    <property type="entry name" value="GATASE_TYPE_2"/>
    <property type="match status" value="1"/>
</dbReference>
<gene>
    <name evidence="10" type="primary">glmS</name>
    <name evidence="13" type="ORF">A2750_01410</name>
</gene>
<dbReference type="GO" id="GO:0005829">
    <property type="term" value="C:cytosol"/>
    <property type="evidence" value="ECO:0007669"/>
    <property type="project" value="TreeGrafter"/>
</dbReference>
<feature type="domain" description="SIS" evidence="12">
    <location>
        <begin position="276"/>
        <end position="416"/>
    </location>
</feature>
<dbReference type="NCBIfam" id="TIGR01135">
    <property type="entry name" value="glmS"/>
    <property type="match status" value="1"/>
</dbReference>
<organism evidence="13 14">
    <name type="scientific">Candidatus Yanofskybacteria bacterium RIFCSPHIGHO2_01_FULL_45_42</name>
    <dbReference type="NCBI Taxonomy" id="1802671"/>
    <lineage>
        <taxon>Bacteria</taxon>
        <taxon>Candidatus Yanofskyibacteriota</taxon>
    </lineage>
</organism>
<evidence type="ECO:0000256" key="5">
    <source>
        <dbReference type="ARBA" id="ARBA00022490"/>
    </source>
</evidence>
<dbReference type="FunFam" id="3.60.20.10:FF:000006">
    <property type="entry name" value="Glutamine--fructose-6-phosphate aminotransferase [isomerizing]"/>
    <property type="match status" value="1"/>
</dbReference>
<evidence type="ECO:0000256" key="7">
    <source>
        <dbReference type="ARBA" id="ARBA00022679"/>
    </source>
</evidence>
<dbReference type="InterPro" id="IPR005855">
    <property type="entry name" value="GFAT"/>
</dbReference>
<proteinExistence type="inferred from homology"/>
<dbReference type="PANTHER" id="PTHR10937">
    <property type="entry name" value="GLUCOSAMINE--FRUCTOSE-6-PHOSPHATE AMINOTRANSFERASE, ISOMERIZING"/>
    <property type="match status" value="1"/>
</dbReference>
<dbReference type="InterPro" id="IPR001347">
    <property type="entry name" value="SIS_dom"/>
</dbReference>
<evidence type="ECO:0000256" key="1">
    <source>
        <dbReference type="ARBA" id="ARBA00001031"/>
    </source>
</evidence>
<accession>A0A1F8F4N2</accession>
<dbReference type="CDD" id="cd05008">
    <property type="entry name" value="SIS_GlmS_GlmD_1"/>
    <property type="match status" value="1"/>
</dbReference>
<sequence length="599" mass="65783">MCGITGYIGKKEALPIVFENLKKLEYRGYDSAGVAFFDFSGDQKLVKAVGKLGNLEKLIKDEKSLPTMAAIGHTRWATHGVPNEVNAHPHFDCKKEFFLVHNGIIENYRELKDGLMKKGHNFRSQTDTEVLAHLVEEYGFDLAIKKVIGAYAIAAIFKNEPQKIYIARLGSPLVIGVGKDGYYVASDPTALAGLVKKVIFLKDGQRGLLALNSIKIGPARPKIVPLEIDAEQAKKGKFPHFMLKEIFEGSEVVAAALRGRIFPQKNLIKLGGLEGVAGKIPKIKRMEIISCGTSYYAGMIGAALFKELANLPTETILASEYRYARDPKQNNTACLFISQSGETADTLAALKKAKERKYLNLGLVNAVGSSIARETDAGVYNHAGPEIGVASTKAFLSQLSILSLMSLYFGQTKFEKNSQTARSLMAELVRISAKIQLVLKQSEAIRSLVKKYAHYKNFLYLGRGYNYPVALEGALKLKEISYAHAEGYAGGEMKHGPIALIDKNFPVVALVNKNHLYEKMISNLEEIKARNGKILAIASIGDKAIAKLADDVIYVPETVEQLEPILNTVPLQLFAYYFAVAHGNDVDKPRNLAKSVTVE</sequence>
<dbReference type="HAMAP" id="MF_00164">
    <property type="entry name" value="GlmS"/>
    <property type="match status" value="1"/>
</dbReference>